<evidence type="ECO:0000313" key="3">
    <source>
        <dbReference type="Proteomes" id="UP001497497"/>
    </source>
</evidence>
<keyword evidence="3" id="KW-1185">Reference proteome</keyword>
<gene>
    <name evidence="2" type="ORF">GSLYS_00004715001</name>
</gene>
<dbReference type="SMART" id="SM00327">
    <property type="entry name" value="VWA"/>
    <property type="match status" value="1"/>
</dbReference>
<dbReference type="SUPFAM" id="SSF53300">
    <property type="entry name" value="vWA-like"/>
    <property type="match status" value="1"/>
</dbReference>
<dbReference type="PROSITE" id="PS50234">
    <property type="entry name" value="VWFA"/>
    <property type="match status" value="1"/>
</dbReference>
<dbReference type="AlphaFoldDB" id="A0AAV2HB92"/>
<dbReference type="PRINTS" id="PR00453">
    <property type="entry name" value="VWFADOMAIN"/>
</dbReference>
<dbReference type="Proteomes" id="UP001497497">
    <property type="component" value="Unassembled WGS sequence"/>
</dbReference>
<feature type="non-terminal residue" evidence="2">
    <location>
        <position position="1"/>
    </location>
</feature>
<feature type="non-terminal residue" evidence="2">
    <location>
        <position position="207"/>
    </location>
</feature>
<dbReference type="InterPro" id="IPR036465">
    <property type="entry name" value="vWFA_dom_sf"/>
</dbReference>
<evidence type="ECO:0000313" key="2">
    <source>
        <dbReference type="EMBL" id="CAL1530590.1"/>
    </source>
</evidence>
<dbReference type="InterPro" id="IPR002035">
    <property type="entry name" value="VWF_A"/>
</dbReference>
<feature type="domain" description="VWFA" evidence="1">
    <location>
        <begin position="31"/>
        <end position="201"/>
    </location>
</feature>
<dbReference type="Pfam" id="PF00092">
    <property type="entry name" value="VWA"/>
    <property type="match status" value="1"/>
</dbReference>
<proteinExistence type="predicted"/>
<dbReference type="PANTHER" id="PTHR22588">
    <property type="entry name" value="VWFA DOMAIN-CONTAINING PROTEIN"/>
    <property type="match status" value="1"/>
</dbReference>
<dbReference type="InterPro" id="IPR052229">
    <property type="entry name" value="Collagen-VI/PIF"/>
</dbReference>
<evidence type="ECO:0000259" key="1">
    <source>
        <dbReference type="PROSITE" id="PS50234"/>
    </source>
</evidence>
<dbReference type="CDD" id="cd01450">
    <property type="entry name" value="vWFA_subfamily_ECM"/>
    <property type="match status" value="1"/>
</dbReference>
<reference evidence="2 3" key="1">
    <citation type="submission" date="2024-04" db="EMBL/GenBank/DDBJ databases">
        <authorList>
            <consortium name="Genoscope - CEA"/>
            <person name="William W."/>
        </authorList>
    </citation>
    <scope>NUCLEOTIDE SEQUENCE [LARGE SCALE GENOMIC DNA]</scope>
</reference>
<dbReference type="PANTHER" id="PTHR22588:SF3">
    <property type="entry name" value="VWFA DOMAIN-CONTAINING PROTEIN"/>
    <property type="match status" value="1"/>
</dbReference>
<protein>
    <recommendedName>
        <fullName evidence="1">VWFA domain-containing protein</fullName>
    </recommendedName>
</protein>
<sequence length="207" mass="22599">TSLDIKETTVFISTTPSTTDATTVFCPGKADIVFVVDASGSIGETNFQIVLSFVTNITAVLTSEGQSDVRFGMVVYSERVTEVFNLNTFNTIQEIQKAIATAPYFASFTRTDKGLDLAREMLTSEGRVNASHIVILLTDGISTARDKTKLAAQRLRDNNITALSVGVTDAINPFELNEISLPGNVFLVGEFYLLQNVLSRLTRQTCR</sequence>
<dbReference type="Gene3D" id="3.40.50.410">
    <property type="entry name" value="von Willebrand factor, type A domain"/>
    <property type="match status" value="1"/>
</dbReference>
<accession>A0AAV2HB92</accession>
<organism evidence="2 3">
    <name type="scientific">Lymnaea stagnalis</name>
    <name type="common">Great pond snail</name>
    <name type="synonym">Helix stagnalis</name>
    <dbReference type="NCBI Taxonomy" id="6523"/>
    <lineage>
        <taxon>Eukaryota</taxon>
        <taxon>Metazoa</taxon>
        <taxon>Spiralia</taxon>
        <taxon>Lophotrochozoa</taxon>
        <taxon>Mollusca</taxon>
        <taxon>Gastropoda</taxon>
        <taxon>Heterobranchia</taxon>
        <taxon>Euthyneura</taxon>
        <taxon>Panpulmonata</taxon>
        <taxon>Hygrophila</taxon>
        <taxon>Lymnaeoidea</taxon>
        <taxon>Lymnaeidae</taxon>
        <taxon>Lymnaea</taxon>
    </lineage>
</organism>
<comment type="caution">
    <text evidence="2">The sequence shown here is derived from an EMBL/GenBank/DDBJ whole genome shotgun (WGS) entry which is preliminary data.</text>
</comment>
<name>A0AAV2HB92_LYMST</name>
<dbReference type="EMBL" id="CAXITT010000072">
    <property type="protein sequence ID" value="CAL1530590.1"/>
    <property type="molecule type" value="Genomic_DNA"/>
</dbReference>